<proteinExistence type="predicted"/>
<gene>
    <name evidence="2" type="ORF">BDV96DRAFT_639554</name>
</gene>
<evidence type="ECO:0000313" key="3">
    <source>
        <dbReference type="Proteomes" id="UP000799770"/>
    </source>
</evidence>
<dbReference type="OrthoDB" id="4761782at2759"/>
<feature type="region of interest" description="Disordered" evidence="1">
    <location>
        <begin position="1"/>
        <end position="86"/>
    </location>
</feature>
<evidence type="ECO:0000256" key="1">
    <source>
        <dbReference type="SAM" id="MobiDB-lite"/>
    </source>
</evidence>
<feature type="compositionally biased region" description="Basic and acidic residues" evidence="1">
    <location>
        <begin position="63"/>
        <end position="79"/>
    </location>
</feature>
<keyword evidence="3" id="KW-1185">Reference proteome</keyword>
<evidence type="ECO:0000313" key="2">
    <source>
        <dbReference type="EMBL" id="KAF2123003.1"/>
    </source>
</evidence>
<sequence>MSSHENHPSGLDDEAVKEAHDFIHHADSIQHEHDAEAKKSGLPDSAVEAEHEFEDMVEGSGEAQKKSKPLGEKVKETLEKLVPGSK</sequence>
<organism evidence="2 3">
    <name type="scientific">Lophiotrema nucula</name>
    <dbReference type="NCBI Taxonomy" id="690887"/>
    <lineage>
        <taxon>Eukaryota</taxon>
        <taxon>Fungi</taxon>
        <taxon>Dikarya</taxon>
        <taxon>Ascomycota</taxon>
        <taxon>Pezizomycotina</taxon>
        <taxon>Dothideomycetes</taxon>
        <taxon>Pleosporomycetidae</taxon>
        <taxon>Pleosporales</taxon>
        <taxon>Lophiotremataceae</taxon>
        <taxon>Lophiotrema</taxon>
    </lineage>
</organism>
<reference evidence="2" key="1">
    <citation type="journal article" date="2020" name="Stud. Mycol.">
        <title>101 Dothideomycetes genomes: a test case for predicting lifestyles and emergence of pathogens.</title>
        <authorList>
            <person name="Haridas S."/>
            <person name="Albert R."/>
            <person name="Binder M."/>
            <person name="Bloem J."/>
            <person name="Labutti K."/>
            <person name="Salamov A."/>
            <person name="Andreopoulos B."/>
            <person name="Baker S."/>
            <person name="Barry K."/>
            <person name="Bills G."/>
            <person name="Bluhm B."/>
            <person name="Cannon C."/>
            <person name="Castanera R."/>
            <person name="Culley D."/>
            <person name="Daum C."/>
            <person name="Ezra D."/>
            <person name="Gonzalez J."/>
            <person name="Henrissat B."/>
            <person name="Kuo A."/>
            <person name="Liang C."/>
            <person name="Lipzen A."/>
            <person name="Lutzoni F."/>
            <person name="Magnuson J."/>
            <person name="Mondo S."/>
            <person name="Nolan M."/>
            <person name="Ohm R."/>
            <person name="Pangilinan J."/>
            <person name="Park H.-J."/>
            <person name="Ramirez L."/>
            <person name="Alfaro M."/>
            <person name="Sun H."/>
            <person name="Tritt A."/>
            <person name="Yoshinaga Y."/>
            <person name="Zwiers L.-H."/>
            <person name="Turgeon B."/>
            <person name="Goodwin S."/>
            <person name="Spatafora J."/>
            <person name="Crous P."/>
            <person name="Grigoriev I."/>
        </authorList>
    </citation>
    <scope>NUCLEOTIDE SEQUENCE</scope>
    <source>
        <strain evidence="2">CBS 627.86</strain>
    </source>
</reference>
<dbReference type="EMBL" id="ML977310">
    <property type="protein sequence ID" value="KAF2123003.1"/>
    <property type="molecule type" value="Genomic_DNA"/>
</dbReference>
<dbReference type="AlphaFoldDB" id="A0A6A5ZVU2"/>
<dbReference type="Proteomes" id="UP000799770">
    <property type="component" value="Unassembled WGS sequence"/>
</dbReference>
<accession>A0A6A5ZVU2</accession>
<feature type="compositionally biased region" description="Basic and acidic residues" evidence="1">
    <location>
        <begin position="14"/>
        <end position="41"/>
    </location>
</feature>
<protein>
    <submittedName>
        <fullName evidence="2">Uncharacterized protein</fullName>
    </submittedName>
</protein>
<name>A0A6A5ZVU2_9PLEO</name>